<comment type="caution">
    <text evidence="1">The sequence shown here is derived from an EMBL/GenBank/DDBJ whole genome shotgun (WGS) entry which is preliminary data.</text>
</comment>
<dbReference type="InterPro" id="IPR052159">
    <property type="entry name" value="Competence_DNA_uptake"/>
</dbReference>
<feature type="non-terminal residue" evidence="1">
    <location>
        <position position="143"/>
    </location>
</feature>
<dbReference type="PANTHER" id="PTHR30619:SF1">
    <property type="entry name" value="RECOMBINATION PROTEIN 2"/>
    <property type="match status" value="1"/>
</dbReference>
<organism evidence="1">
    <name type="scientific">marine sediment metagenome</name>
    <dbReference type="NCBI Taxonomy" id="412755"/>
    <lineage>
        <taxon>unclassified sequences</taxon>
        <taxon>metagenomes</taxon>
        <taxon>ecological metagenomes</taxon>
    </lineage>
</organism>
<evidence type="ECO:0000313" key="1">
    <source>
        <dbReference type="EMBL" id="GAG00413.1"/>
    </source>
</evidence>
<evidence type="ECO:0008006" key="2">
    <source>
        <dbReference type="Google" id="ProtNLM"/>
    </source>
</evidence>
<dbReference type="InterPro" id="IPR036866">
    <property type="entry name" value="RibonucZ/Hydroxyglut_hydro"/>
</dbReference>
<dbReference type="AlphaFoldDB" id="X0UJ71"/>
<dbReference type="EMBL" id="BARS01029021">
    <property type="protein sequence ID" value="GAG00413.1"/>
    <property type="molecule type" value="Genomic_DNA"/>
</dbReference>
<gene>
    <name evidence="1" type="ORF">S01H1_45419</name>
</gene>
<sequence length="143" mass="16600">MSIIHFLNVLNGDCSIIQHASGHVTAIDVNKAKTETTEDLIRRLAEISTKSYDGSISGNFNQKKYPVNPIEYLKKHNINSVFRFLLTHPDMDHMGGIKDFFAEFNPINFWDTENNEEKDNFNDAGPYNEEDWKFYKNLRDKNP</sequence>
<name>X0UJ71_9ZZZZ</name>
<dbReference type="SUPFAM" id="SSF56281">
    <property type="entry name" value="Metallo-hydrolase/oxidoreductase"/>
    <property type="match status" value="1"/>
</dbReference>
<accession>X0UJ71</accession>
<protein>
    <recommendedName>
        <fullName evidence="2">Metallo-beta-lactamase domain-containing protein</fullName>
    </recommendedName>
</protein>
<reference evidence="1" key="1">
    <citation type="journal article" date="2014" name="Front. Microbiol.">
        <title>High frequency of phylogenetically diverse reductive dehalogenase-homologous genes in deep subseafloor sedimentary metagenomes.</title>
        <authorList>
            <person name="Kawai M."/>
            <person name="Futagami T."/>
            <person name="Toyoda A."/>
            <person name="Takaki Y."/>
            <person name="Nishi S."/>
            <person name="Hori S."/>
            <person name="Arai W."/>
            <person name="Tsubouchi T."/>
            <person name="Morono Y."/>
            <person name="Uchiyama I."/>
            <person name="Ito T."/>
            <person name="Fujiyama A."/>
            <person name="Inagaki F."/>
            <person name="Takami H."/>
        </authorList>
    </citation>
    <scope>NUCLEOTIDE SEQUENCE</scope>
    <source>
        <strain evidence="1">Expedition CK06-06</strain>
    </source>
</reference>
<proteinExistence type="predicted"/>
<dbReference type="Gene3D" id="3.60.15.10">
    <property type="entry name" value="Ribonuclease Z/Hydroxyacylglutathione hydrolase-like"/>
    <property type="match status" value="1"/>
</dbReference>
<dbReference type="PANTHER" id="PTHR30619">
    <property type="entry name" value="DNA INTERNALIZATION/COMPETENCE PROTEIN COMEC/REC2"/>
    <property type="match status" value="1"/>
</dbReference>